<feature type="signal peptide" evidence="1">
    <location>
        <begin position="1"/>
        <end position="27"/>
    </location>
</feature>
<proteinExistence type="predicted"/>
<evidence type="ECO:0000313" key="2">
    <source>
        <dbReference type="EMBL" id="MQL98768.1"/>
    </source>
</evidence>
<dbReference type="EMBL" id="NMUH01002236">
    <property type="protein sequence ID" value="MQL98768.1"/>
    <property type="molecule type" value="Genomic_DNA"/>
</dbReference>
<evidence type="ECO:0000256" key="1">
    <source>
        <dbReference type="SAM" id="SignalP"/>
    </source>
</evidence>
<feature type="chain" id="PRO_5032721830" description="Secreted protein" evidence="1">
    <location>
        <begin position="28"/>
        <end position="88"/>
    </location>
</feature>
<reference evidence="2" key="1">
    <citation type="submission" date="2017-07" db="EMBL/GenBank/DDBJ databases">
        <title>Taro Niue Genome Assembly and Annotation.</title>
        <authorList>
            <person name="Atibalentja N."/>
            <person name="Keating K."/>
            <person name="Fields C.J."/>
        </authorList>
    </citation>
    <scope>NUCLEOTIDE SEQUENCE</scope>
    <source>
        <strain evidence="2">Niue_2</strain>
        <tissue evidence="2">Leaf</tissue>
    </source>
</reference>
<evidence type="ECO:0008006" key="4">
    <source>
        <dbReference type="Google" id="ProtNLM"/>
    </source>
</evidence>
<organism evidence="2 3">
    <name type="scientific">Colocasia esculenta</name>
    <name type="common">Wild taro</name>
    <name type="synonym">Arum esculentum</name>
    <dbReference type="NCBI Taxonomy" id="4460"/>
    <lineage>
        <taxon>Eukaryota</taxon>
        <taxon>Viridiplantae</taxon>
        <taxon>Streptophyta</taxon>
        <taxon>Embryophyta</taxon>
        <taxon>Tracheophyta</taxon>
        <taxon>Spermatophyta</taxon>
        <taxon>Magnoliopsida</taxon>
        <taxon>Liliopsida</taxon>
        <taxon>Araceae</taxon>
        <taxon>Aroideae</taxon>
        <taxon>Colocasieae</taxon>
        <taxon>Colocasia</taxon>
    </lineage>
</organism>
<keyword evidence="1" id="KW-0732">Signal</keyword>
<gene>
    <name evidence="2" type="ORF">Taro_031482</name>
</gene>
<evidence type="ECO:0000313" key="3">
    <source>
        <dbReference type="Proteomes" id="UP000652761"/>
    </source>
</evidence>
<keyword evidence="3" id="KW-1185">Reference proteome</keyword>
<name>A0A843VQ49_COLES</name>
<dbReference type="Proteomes" id="UP000652761">
    <property type="component" value="Unassembled WGS sequence"/>
</dbReference>
<sequence>MGLQLCGLQVVVLVGLHCSCLYCGCGAAVGPFVLDCETESPITLAFEVSVLVPSDSRYLYPLGVGFVLWYVVYQPFKCCDELIFLWRS</sequence>
<comment type="caution">
    <text evidence="2">The sequence shown here is derived from an EMBL/GenBank/DDBJ whole genome shotgun (WGS) entry which is preliminary data.</text>
</comment>
<accession>A0A843VQ49</accession>
<protein>
    <recommendedName>
        <fullName evidence="4">Secreted protein</fullName>
    </recommendedName>
</protein>
<dbReference type="AlphaFoldDB" id="A0A843VQ49"/>